<reference evidence="2 3" key="1">
    <citation type="submission" date="2016-09" db="EMBL/GenBank/DDBJ databases">
        <title>The complete genome sequences of Rhizobium gallicum, symbiovars gallicum and phaseoli, symbionts associated to common bean (Phaseolus vulgaris).</title>
        <authorList>
            <person name="Bustos P."/>
            <person name="Santamaria R.I."/>
            <person name="Perez-Carrascal O.M."/>
            <person name="Juarez S."/>
            <person name="Lozano L."/>
            <person name="Martinez-Flores I."/>
            <person name="Martinez-Romero E."/>
            <person name="Cevallos M."/>
            <person name="Romero D."/>
            <person name="Davila G."/>
            <person name="Gonzalez V."/>
        </authorList>
    </citation>
    <scope>NUCLEOTIDE SEQUENCE [LARGE SCALE GENOMIC DNA]</scope>
    <source>
        <strain evidence="2 3">8C-3</strain>
    </source>
</reference>
<feature type="signal peptide" evidence="1">
    <location>
        <begin position="1"/>
        <end position="28"/>
    </location>
</feature>
<sequence>MKRNTMLLRKLRHAALLLCLFTSPSGAAAGGLLDWVTAFEDLDCGGFVHPRGLSYTQLGIWKYNKDWMNVRFVYSNSKSSTKEEYLIGDSAAVTEVTLSTFEGYLRRDPITYSVRVTCAQECGSGREELDGTVYEPLRAKGFTACQTESLQAAKAALRFFASRGAKVIYDD</sequence>
<feature type="chain" id="PRO_5009862644" evidence="1">
    <location>
        <begin position="29"/>
        <end position="171"/>
    </location>
</feature>
<gene>
    <name evidence="2" type="ORF">AM571_CH02435</name>
</gene>
<dbReference type="Proteomes" id="UP000185109">
    <property type="component" value="Chromosome"/>
</dbReference>
<keyword evidence="1" id="KW-0732">Signal</keyword>
<organism evidence="2 3">
    <name type="scientific">Rhizobium etli 8C-3</name>
    <dbReference type="NCBI Taxonomy" id="538025"/>
    <lineage>
        <taxon>Bacteria</taxon>
        <taxon>Pseudomonadati</taxon>
        <taxon>Pseudomonadota</taxon>
        <taxon>Alphaproteobacteria</taxon>
        <taxon>Hyphomicrobiales</taxon>
        <taxon>Rhizobiaceae</taxon>
        <taxon>Rhizobium/Agrobacterium group</taxon>
        <taxon>Rhizobium</taxon>
    </lineage>
</organism>
<evidence type="ECO:0000313" key="2">
    <source>
        <dbReference type="EMBL" id="APO75244.1"/>
    </source>
</evidence>
<protein>
    <submittedName>
        <fullName evidence="2">Uncharacterized protein</fullName>
    </submittedName>
</protein>
<name>A0A1L5P522_RHIET</name>
<evidence type="ECO:0000256" key="1">
    <source>
        <dbReference type="SAM" id="SignalP"/>
    </source>
</evidence>
<dbReference type="EMBL" id="CP017241">
    <property type="protein sequence ID" value="APO75244.1"/>
    <property type="molecule type" value="Genomic_DNA"/>
</dbReference>
<evidence type="ECO:0000313" key="3">
    <source>
        <dbReference type="Proteomes" id="UP000185109"/>
    </source>
</evidence>
<accession>A0A1L5P522</accession>
<dbReference type="AlphaFoldDB" id="A0A1L5P522"/>
<proteinExistence type="predicted"/>